<dbReference type="GO" id="GO:0016020">
    <property type="term" value="C:membrane"/>
    <property type="evidence" value="ECO:0007669"/>
    <property type="project" value="TreeGrafter"/>
</dbReference>
<dbReference type="SUPFAM" id="SSF53474">
    <property type="entry name" value="alpha/beta-Hydrolases"/>
    <property type="match status" value="1"/>
</dbReference>
<dbReference type="GO" id="GO:0016787">
    <property type="term" value="F:hydrolase activity"/>
    <property type="evidence" value="ECO:0007669"/>
    <property type="project" value="UniProtKB-KW"/>
</dbReference>
<dbReference type="Pfam" id="PF12697">
    <property type="entry name" value="Abhydrolase_6"/>
    <property type="match status" value="1"/>
</dbReference>
<dbReference type="KEGG" id="poz:I0K15_08810"/>
<dbReference type="RefSeq" id="WP_196105065.1">
    <property type="nucleotide sequence ID" value="NZ_CP064942.1"/>
</dbReference>
<gene>
    <name evidence="2" type="ORF">I0K15_08810</name>
</gene>
<dbReference type="Gene3D" id="3.40.50.1820">
    <property type="entry name" value="alpha/beta hydrolase"/>
    <property type="match status" value="1"/>
</dbReference>
<dbReference type="InterPro" id="IPR000073">
    <property type="entry name" value="AB_hydrolase_1"/>
</dbReference>
<evidence type="ECO:0000259" key="1">
    <source>
        <dbReference type="Pfam" id="PF12697"/>
    </source>
</evidence>
<dbReference type="EMBL" id="CP064942">
    <property type="protein sequence ID" value="QPH55803.1"/>
    <property type="molecule type" value="Genomic_DNA"/>
</dbReference>
<organism evidence="2 3">
    <name type="scientific">Pontivivens ytuae</name>
    <dbReference type="NCBI Taxonomy" id="2789856"/>
    <lineage>
        <taxon>Bacteria</taxon>
        <taxon>Pseudomonadati</taxon>
        <taxon>Pseudomonadota</taxon>
        <taxon>Alphaproteobacteria</taxon>
        <taxon>Rhodobacterales</taxon>
        <taxon>Paracoccaceae</taxon>
        <taxon>Pontivivens</taxon>
    </lineage>
</organism>
<sequence length="263" mass="28040">MTMLGRIETAVLRQGERGPRVLFSHCSLAHSGGWKPLLAELGEVRAEALDLPGHGGTQADPNRSPQRQAADAVLDLLGDGPAHLVGHSFGGRVMLRSALDRPEAVASLTLIEPMMFHLLETASDPLYAVEVAASQTYAGALEGGDNAEAARLFTALWGNGAKWEDTPERQRRYAERLMPFITASAEDVMRHPPHQITLDDIAGLPMPVTLIAGAATRPSAIAICRLIGERIGVEPYLVDGAGHMVPITHAAEVAEILKGFLAA</sequence>
<evidence type="ECO:0000313" key="2">
    <source>
        <dbReference type="EMBL" id="QPH55803.1"/>
    </source>
</evidence>
<dbReference type="InterPro" id="IPR029058">
    <property type="entry name" value="AB_hydrolase_fold"/>
</dbReference>
<dbReference type="PRINTS" id="PR00111">
    <property type="entry name" value="ABHYDROLASE"/>
</dbReference>
<name>A0A7S9QDY9_9RHOB</name>
<dbReference type="PANTHER" id="PTHR43798:SF33">
    <property type="entry name" value="HYDROLASE, PUTATIVE (AFU_ORTHOLOGUE AFUA_2G14860)-RELATED"/>
    <property type="match status" value="1"/>
</dbReference>
<dbReference type="InterPro" id="IPR050266">
    <property type="entry name" value="AB_hydrolase_sf"/>
</dbReference>
<proteinExistence type="predicted"/>
<evidence type="ECO:0000313" key="3">
    <source>
        <dbReference type="Proteomes" id="UP000594800"/>
    </source>
</evidence>
<protein>
    <submittedName>
        <fullName evidence="2">Alpha/beta hydrolase</fullName>
    </submittedName>
</protein>
<dbReference type="AlphaFoldDB" id="A0A7S9QDY9"/>
<accession>A0A7S9QDY9</accession>
<dbReference type="Proteomes" id="UP000594800">
    <property type="component" value="Chromosome"/>
</dbReference>
<feature type="domain" description="AB hydrolase-1" evidence="1">
    <location>
        <begin position="21"/>
        <end position="255"/>
    </location>
</feature>
<reference evidence="2 3" key="1">
    <citation type="submission" date="2020-11" db="EMBL/GenBank/DDBJ databases">
        <title>Description of Pontivivens ytuae sp. nov. isolated from deep sea sediment of Mariana Trench.</title>
        <authorList>
            <person name="Wang Z."/>
            <person name="Sun Q.-L."/>
            <person name="Xu X.-D."/>
            <person name="Tang Y.-Z."/>
            <person name="Zhang J."/>
        </authorList>
    </citation>
    <scope>NUCLEOTIDE SEQUENCE [LARGE SCALE GENOMIC DNA]</scope>
    <source>
        <strain evidence="2 3">MT2928</strain>
    </source>
</reference>
<keyword evidence="2" id="KW-0378">Hydrolase</keyword>
<dbReference type="PANTHER" id="PTHR43798">
    <property type="entry name" value="MONOACYLGLYCEROL LIPASE"/>
    <property type="match status" value="1"/>
</dbReference>
<keyword evidence="3" id="KW-1185">Reference proteome</keyword>